<gene>
    <name evidence="1" type="ORF">GGR06_003064</name>
</gene>
<dbReference type="InterPro" id="IPR009003">
    <property type="entry name" value="Peptidase_S1_PA"/>
</dbReference>
<accession>A0A840D9N4</accession>
<keyword evidence="1" id="KW-0645">Protease</keyword>
<proteinExistence type="predicted"/>
<dbReference type="AlphaFoldDB" id="A0A840D9N4"/>
<dbReference type="PANTHER" id="PTHR43019:SF23">
    <property type="entry name" value="PROTEASE DO-LIKE 5, CHLOROPLASTIC"/>
    <property type="match status" value="1"/>
</dbReference>
<organism evidence="1 2">
    <name type="scientific">Bacteroides reticulotermitis</name>
    <dbReference type="NCBI Taxonomy" id="1133319"/>
    <lineage>
        <taxon>Bacteria</taxon>
        <taxon>Pseudomonadati</taxon>
        <taxon>Bacteroidota</taxon>
        <taxon>Bacteroidia</taxon>
        <taxon>Bacteroidales</taxon>
        <taxon>Bacteroidaceae</taxon>
        <taxon>Bacteroides</taxon>
    </lineage>
</organism>
<reference evidence="1" key="1">
    <citation type="submission" date="2020-08" db="EMBL/GenBank/DDBJ databases">
        <title>Genomic Encyclopedia of Type Strains, Phase IV (KMG-IV): sequencing the most valuable type-strain genomes for metagenomic binning, comparative biology and taxonomic classification.</title>
        <authorList>
            <person name="Goeker M."/>
        </authorList>
    </citation>
    <scope>NUCLEOTIDE SEQUENCE [LARGE SCALE GENOMIC DNA]</scope>
    <source>
        <strain evidence="1">DSM 105720</strain>
    </source>
</reference>
<comment type="caution">
    <text evidence="1">The sequence shown here is derived from an EMBL/GenBank/DDBJ whole genome shotgun (WGS) entry which is preliminary data.</text>
</comment>
<keyword evidence="2" id="KW-1185">Reference proteome</keyword>
<sequence length="295" mass="32352">MSRNKLIWGLLLWIPFIGVSGQNVTYRNFDSFEKETLRTLKESGATSTFNSMHNLKRQTLQTKANSIVPVTLKAANKKTISGEKLVAERSEGIFVVSRYAPKMVRDEQVVAGASAVVLSEDGICVSNYHVFEPVIDTTRVLTPLDSIFFVAAKSGKIYPITEVLSYNATSDLAIFKIDPKGDKLTVTPVGQDLPAGANIHALTHVYGHLFYYSKGVVARNLCTSELNADTNRSDITADYCKGSSGGPLFDDCGNLVGIVSTTQSIYYNEQSQTDLQMVVKTIIPISSVLRLLKQQ</sequence>
<dbReference type="Pfam" id="PF13365">
    <property type="entry name" value="Trypsin_2"/>
    <property type="match status" value="1"/>
</dbReference>
<keyword evidence="1" id="KW-0378">Hydrolase</keyword>
<dbReference type="GO" id="GO:0006508">
    <property type="term" value="P:proteolysis"/>
    <property type="evidence" value="ECO:0007669"/>
    <property type="project" value="UniProtKB-KW"/>
</dbReference>
<dbReference type="PANTHER" id="PTHR43019">
    <property type="entry name" value="SERINE ENDOPROTEASE DEGS"/>
    <property type="match status" value="1"/>
</dbReference>
<dbReference type="Gene3D" id="2.40.10.120">
    <property type="match status" value="1"/>
</dbReference>
<protein>
    <submittedName>
        <fullName evidence="1">S1-C subfamily serine protease</fullName>
    </submittedName>
</protein>
<dbReference type="EMBL" id="JACIER010000013">
    <property type="protein sequence ID" value="MBB4045253.1"/>
    <property type="molecule type" value="Genomic_DNA"/>
</dbReference>
<dbReference type="RefSeq" id="WP_044162523.1">
    <property type="nucleotide sequence ID" value="NZ_JACIER010000013.1"/>
</dbReference>
<dbReference type="GO" id="GO:0008233">
    <property type="term" value="F:peptidase activity"/>
    <property type="evidence" value="ECO:0007669"/>
    <property type="project" value="UniProtKB-KW"/>
</dbReference>
<name>A0A840D9N4_9BACE</name>
<dbReference type="Proteomes" id="UP000560658">
    <property type="component" value="Unassembled WGS sequence"/>
</dbReference>
<dbReference type="SUPFAM" id="SSF50494">
    <property type="entry name" value="Trypsin-like serine proteases"/>
    <property type="match status" value="1"/>
</dbReference>
<evidence type="ECO:0000313" key="2">
    <source>
        <dbReference type="Proteomes" id="UP000560658"/>
    </source>
</evidence>
<evidence type="ECO:0000313" key="1">
    <source>
        <dbReference type="EMBL" id="MBB4045253.1"/>
    </source>
</evidence>